<proteinExistence type="predicted"/>
<name>A0A417Y0X7_9ACTN</name>
<evidence type="ECO:0008006" key="3">
    <source>
        <dbReference type="Google" id="ProtNLM"/>
    </source>
</evidence>
<protein>
    <recommendedName>
        <fullName evidence="3">Carboxymuconolactone decarboxylase family protein</fullName>
    </recommendedName>
</protein>
<evidence type="ECO:0000313" key="1">
    <source>
        <dbReference type="EMBL" id="RHW26283.1"/>
    </source>
</evidence>
<sequence length="159" mass="17343">MLLTEPIEDMTRSLGFADLLAVQDGAADHVEKLLNTAWGSTDSRRLVVCWIRMAMLLQDQSAIDAGLTYGRRIGMEEAKLAAVSDWPTHELYDAADRASLQLAEQMVMDVTLVEAADIEALKTAVGDAATFNTVAALSVFDQCIRLRIMASALVVEVEK</sequence>
<evidence type="ECO:0000313" key="2">
    <source>
        <dbReference type="Proteomes" id="UP000283644"/>
    </source>
</evidence>
<keyword evidence="2" id="KW-1185">Reference proteome</keyword>
<dbReference type="EMBL" id="QXGH01000018">
    <property type="protein sequence ID" value="RHW26283.1"/>
    <property type="molecule type" value="Genomic_DNA"/>
</dbReference>
<dbReference type="AlphaFoldDB" id="A0A417Y0X7"/>
<dbReference type="InterPro" id="IPR029032">
    <property type="entry name" value="AhpD-like"/>
</dbReference>
<dbReference type="Gene3D" id="1.20.1290.10">
    <property type="entry name" value="AhpD-like"/>
    <property type="match status" value="1"/>
</dbReference>
<dbReference type="RefSeq" id="WP_118926069.1">
    <property type="nucleotide sequence ID" value="NZ_QXGH01000018.1"/>
</dbReference>
<comment type="caution">
    <text evidence="1">The sequence shown here is derived from an EMBL/GenBank/DDBJ whole genome shotgun (WGS) entry which is preliminary data.</text>
</comment>
<dbReference type="SUPFAM" id="SSF69118">
    <property type="entry name" value="AhpD-like"/>
    <property type="match status" value="1"/>
</dbReference>
<gene>
    <name evidence="1" type="ORF">D0Z08_15065</name>
</gene>
<reference evidence="1 2" key="1">
    <citation type="submission" date="2018-09" db="EMBL/GenBank/DDBJ databases">
        <title>Genome sequencing of Nocardioides immobilis CCTCC AB 2017083 for comparison to Nocardioides silvaticus.</title>
        <authorList>
            <person name="Li C."/>
            <person name="Wang G."/>
        </authorList>
    </citation>
    <scope>NUCLEOTIDE SEQUENCE [LARGE SCALE GENOMIC DNA]</scope>
    <source>
        <strain evidence="1 2">CCTCC AB 2017083</strain>
    </source>
</reference>
<accession>A0A417Y0X7</accession>
<organism evidence="1 2">
    <name type="scientific">Nocardioides immobilis</name>
    <dbReference type="NCBI Taxonomy" id="2049295"/>
    <lineage>
        <taxon>Bacteria</taxon>
        <taxon>Bacillati</taxon>
        <taxon>Actinomycetota</taxon>
        <taxon>Actinomycetes</taxon>
        <taxon>Propionibacteriales</taxon>
        <taxon>Nocardioidaceae</taxon>
        <taxon>Nocardioides</taxon>
    </lineage>
</organism>
<dbReference type="Proteomes" id="UP000283644">
    <property type="component" value="Unassembled WGS sequence"/>
</dbReference>